<dbReference type="EMBL" id="LR824549">
    <property type="protein sequence ID" value="CAH1638925.1"/>
    <property type="molecule type" value="Genomic_DNA"/>
</dbReference>
<proteinExistence type="predicted"/>
<evidence type="ECO:0000313" key="3">
    <source>
        <dbReference type="Proteomes" id="UP001153321"/>
    </source>
</evidence>
<dbReference type="InterPro" id="IPR029034">
    <property type="entry name" value="Cystine-knot_cytokine"/>
</dbReference>
<evidence type="ECO:0000313" key="2">
    <source>
        <dbReference type="EMBL" id="CAH1638925.1"/>
    </source>
</evidence>
<feature type="chain" id="PRO_5040148355" evidence="1">
    <location>
        <begin position="24"/>
        <end position="133"/>
    </location>
</feature>
<organism evidence="2 3">
    <name type="scientific">Spodoptera littoralis</name>
    <name type="common">Egyptian cotton leafworm</name>
    <dbReference type="NCBI Taxonomy" id="7109"/>
    <lineage>
        <taxon>Eukaryota</taxon>
        <taxon>Metazoa</taxon>
        <taxon>Ecdysozoa</taxon>
        <taxon>Arthropoda</taxon>
        <taxon>Hexapoda</taxon>
        <taxon>Insecta</taxon>
        <taxon>Pterygota</taxon>
        <taxon>Neoptera</taxon>
        <taxon>Endopterygota</taxon>
        <taxon>Lepidoptera</taxon>
        <taxon>Glossata</taxon>
        <taxon>Ditrysia</taxon>
        <taxon>Noctuoidea</taxon>
        <taxon>Noctuidae</taxon>
        <taxon>Amphipyrinae</taxon>
        <taxon>Spodoptera</taxon>
    </lineage>
</organism>
<keyword evidence="3" id="KW-1185">Reference proteome</keyword>
<name>A0A9P0I359_SPOLI</name>
<evidence type="ECO:0000256" key="1">
    <source>
        <dbReference type="SAM" id="SignalP"/>
    </source>
</evidence>
<sequence>MSYRNCIIIVALALTLAATFVSAKPKSMTLPIAINKAVCRTVVEIDEDLDRIPKTIKVIKCAADPYEMCPAAKGLRMRCCGAFPLASGAQFSCTEVQDSVLVMKAKSFRPYVINVSVGCSCIRHSVSTAAESQ</sequence>
<keyword evidence="1" id="KW-0732">Signal</keyword>
<accession>A0A9P0I359</accession>
<reference evidence="2" key="1">
    <citation type="submission" date="2022-02" db="EMBL/GenBank/DDBJ databases">
        <authorList>
            <person name="King R."/>
        </authorList>
    </citation>
    <scope>NUCLEOTIDE SEQUENCE</scope>
</reference>
<dbReference type="AlphaFoldDB" id="A0A9P0I359"/>
<dbReference type="Gene3D" id="2.10.90.10">
    <property type="entry name" value="Cystine-knot cytokines"/>
    <property type="match status" value="1"/>
</dbReference>
<feature type="signal peptide" evidence="1">
    <location>
        <begin position="1"/>
        <end position="23"/>
    </location>
</feature>
<dbReference type="Proteomes" id="UP001153321">
    <property type="component" value="Chromosome 18"/>
</dbReference>
<gene>
    <name evidence="2" type="ORF">SPLIT_LOCUS4283</name>
</gene>
<protein>
    <submittedName>
        <fullName evidence="2">Uncharacterized protein</fullName>
    </submittedName>
</protein>